<dbReference type="InterPro" id="IPR038646">
    <property type="entry name" value="Atu4866-like_sf"/>
</dbReference>
<dbReference type="InterPro" id="IPR020955">
    <property type="entry name" value="Uncharacterised_Atu4866"/>
</dbReference>
<sequence>MPFNQVFQSLGAIASIIVPAKPSVRPLEIDLELPEPLTKAELAVLGRWVSEDGAIRLDLRPNGRFGKQRDQAPGHGGRYEVDASQLYFESDAGHVWSGELRRGQLAFGEKRFRRILQLDPARLMQSGR</sequence>
<reference evidence="2" key="1">
    <citation type="submission" date="2016-10" db="EMBL/GenBank/DDBJ databases">
        <authorList>
            <person name="Varghese N."/>
            <person name="Submissions S."/>
        </authorList>
    </citation>
    <scope>NUCLEOTIDE SEQUENCE [LARGE SCALE GENOMIC DNA]</scope>
    <source>
        <strain evidence="2">LMG 26383,CCUG 61248,R- 45681</strain>
    </source>
</reference>
<evidence type="ECO:0000313" key="1">
    <source>
        <dbReference type="EMBL" id="SEL63042.1"/>
    </source>
</evidence>
<gene>
    <name evidence="1" type="ORF">SAMN04515666_104510</name>
</gene>
<dbReference type="OrthoDB" id="8162578at2"/>
<organism evidence="1 2">
    <name type="scientific">Bosea lupini</name>
    <dbReference type="NCBI Taxonomy" id="1036779"/>
    <lineage>
        <taxon>Bacteria</taxon>
        <taxon>Pseudomonadati</taxon>
        <taxon>Pseudomonadota</taxon>
        <taxon>Alphaproteobacteria</taxon>
        <taxon>Hyphomicrobiales</taxon>
        <taxon>Boseaceae</taxon>
        <taxon>Bosea</taxon>
    </lineage>
</organism>
<dbReference type="RefSeq" id="WP_091835864.1">
    <property type="nucleotide sequence ID" value="NZ_FOAN01000004.1"/>
</dbReference>
<name>A0A1H7RS50_9HYPH</name>
<dbReference type="Gene3D" id="2.40.128.290">
    <property type="entry name" value="Uncharacterised protein Atu4866, PF11512"/>
    <property type="match status" value="1"/>
</dbReference>
<dbReference type="Pfam" id="PF11512">
    <property type="entry name" value="Atu4866"/>
    <property type="match status" value="1"/>
</dbReference>
<proteinExistence type="predicted"/>
<evidence type="ECO:0000313" key="2">
    <source>
        <dbReference type="Proteomes" id="UP000199664"/>
    </source>
</evidence>
<dbReference type="EMBL" id="FOAN01000004">
    <property type="protein sequence ID" value="SEL63042.1"/>
    <property type="molecule type" value="Genomic_DNA"/>
</dbReference>
<keyword evidence="2" id="KW-1185">Reference proteome</keyword>
<dbReference type="AlphaFoldDB" id="A0A1H7RS50"/>
<dbReference type="STRING" id="1036779.SAMN04515666_104510"/>
<dbReference type="Proteomes" id="UP000199664">
    <property type="component" value="Unassembled WGS sequence"/>
</dbReference>
<protein>
    <submittedName>
        <fullName evidence="1">Protein Atu4866</fullName>
    </submittedName>
</protein>
<accession>A0A1H7RS50</accession>